<comment type="caution">
    <text evidence="9">The sequence shown here is derived from an EMBL/GenBank/DDBJ whole genome shotgun (WGS) entry which is preliminary data.</text>
</comment>
<keyword evidence="4" id="KW-1003">Cell membrane</keyword>
<evidence type="ECO:0000256" key="4">
    <source>
        <dbReference type="ARBA" id="ARBA00022475"/>
    </source>
</evidence>
<evidence type="ECO:0000256" key="7">
    <source>
        <dbReference type="ARBA" id="ARBA00023136"/>
    </source>
</evidence>
<feature type="transmembrane region" description="Helical" evidence="8">
    <location>
        <begin position="50"/>
        <end position="72"/>
    </location>
</feature>
<accession>A0ABT8EH45</accession>
<evidence type="ECO:0000256" key="1">
    <source>
        <dbReference type="ARBA" id="ARBA00004651"/>
    </source>
</evidence>
<dbReference type="RefSeq" id="WP_266122830.1">
    <property type="nucleotide sequence ID" value="NZ_JAJHNU010000001.1"/>
</dbReference>
<keyword evidence="7 8" id="KW-0472">Membrane</keyword>
<proteinExistence type="inferred from homology"/>
<gene>
    <name evidence="9" type="ORF">LMS43_04845</name>
</gene>
<evidence type="ECO:0000313" key="10">
    <source>
        <dbReference type="Proteomes" id="UP001168613"/>
    </source>
</evidence>
<evidence type="ECO:0000256" key="8">
    <source>
        <dbReference type="SAM" id="Phobius"/>
    </source>
</evidence>
<feature type="transmembrane region" description="Helical" evidence="8">
    <location>
        <begin position="84"/>
        <end position="103"/>
    </location>
</feature>
<dbReference type="Proteomes" id="UP001168613">
    <property type="component" value="Unassembled WGS sequence"/>
</dbReference>
<dbReference type="PANTHER" id="PTHR34979">
    <property type="entry name" value="INNER MEMBRANE PROTEIN YGAZ"/>
    <property type="match status" value="1"/>
</dbReference>
<reference evidence="9" key="1">
    <citation type="submission" date="2021-11" db="EMBL/GenBank/DDBJ databases">
        <title>Draft genome sequence of Alcaligenes endophyticus type strain CCUG 75668T.</title>
        <authorList>
            <person name="Salva-Serra F."/>
            <person name="Duran R.E."/>
            <person name="Seeger M."/>
            <person name="Moore E.R.B."/>
            <person name="Jaen-Luchoro D."/>
        </authorList>
    </citation>
    <scope>NUCLEOTIDE SEQUENCE</scope>
    <source>
        <strain evidence="9">CCUG 75668</strain>
    </source>
</reference>
<evidence type="ECO:0000313" key="9">
    <source>
        <dbReference type="EMBL" id="MDN4120612.1"/>
    </source>
</evidence>
<dbReference type="EMBL" id="JAJHNU010000001">
    <property type="protein sequence ID" value="MDN4120612.1"/>
    <property type="molecule type" value="Genomic_DNA"/>
</dbReference>
<feature type="transmembrane region" description="Helical" evidence="8">
    <location>
        <begin position="151"/>
        <end position="183"/>
    </location>
</feature>
<dbReference type="InterPro" id="IPR011606">
    <property type="entry name" value="Brnchd-chn_aa_trnsp_permease"/>
</dbReference>
<name>A0ABT8EH45_9BURK</name>
<dbReference type="Pfam" id="PF03591">
    <property type="entry name" value="AzlC"/>
    <property type="match status" value="1"/>
</dbReference>
<feature type="transmembrane region" description="Helical" evidence="8">
    <location>
        <begin position="115"/>
        <end position="139"/>
    </location>
</feature>
<protein>
    <submittedName>
        <fullName evidence="9">AzlC family ABC transporter permease</fullName>
    </submittedName>
</protein>
<comment type="subcellular location">
    <subcellularLocation>
        <location evidence="1">Cell membrane</location>
        <topology evidence="1">Multi-pass membrane protein</topology>
    </subcellularLocation>
</comment>
<keyword evidence="3" id="KW-0813">Transport</keyword>
<keyword evidence="5 8" id="KW-0812">Transmembrane</keyword>
<keyword evidence="10" id="KW-1185">Reference proteome</keyword>
<evidence type="ECO:0000256" key="3">
    <source>
        <dbReference type="ARBA" id="ARBA00022448"/>
    </source>
</evidence>
<organism evidence="9 10">
    <name type="scientific">Alcaligenes endophyticus</name>
    <dbReference type="NCBI Taxonomy" id="1929088"/>
    <lineage>
        <taxon>Bacteria</taxon>
        <taxon>Pseudomonadati</taxon>
        <taxon>Pseudomonadota</taxon>
        <taxon>Betaproteobacteria</taxon>
        <taxon>Burkholderiales</taxon>
        <taxon>Alcaligenaceae</taxon>
        <taxon>Alcaligenes</taxon>
    </lineage>
</organism>
<sequence>MVATAVWGFVTGVAMIKSGLTAFEASAMTLLVYAGSAQLTALPLIESHAPLWLIFVAGFVVNIRFIIFGAALQPFFRYLSLPKRFLLGFMTTDMAFVLFMSRYGDSSERNSREHLWYTLGVVIPGWISWQFASLLGVYMGAYVPTSWSLDFAAILALMAVLIPLVSTAPMWACLCTAGAIAWVGQLLPLRLGLVAAVIGGVVAGVAAEQLKAKRARRLS</sequence>
<evidence type="ECO:0000256" key="5">
    <source>
        <dbReference type="ARBA" id="ARBA00022692"/>
    </source>
</evidence>
<comment type="similarity">
    <text evidence="2">Belongs to the AzlC family.</text>
</comment>
<evidence type="ECO:0000256" key="6">
    <source>
        <dbReference type="ARBA" id="ARBA00022989"/>
    </source>
</evidence>
<feature type="transmembrane region" description="Helical" evidence="8">
    <location>
        <begin position="189"/>
        <end position="207"/>
    </location>
</feature>
<evidence type="ECO:0000256" key="2">
    <source>
        <dbReference type="ARBA" id="ARBA00010735"/>
    </source>
</evidence>
<dbReference type="PANTHER" id="PTHR34979:SF1">
    <property type="entry name" value="INNER MEMBRANE PROTEIN YGAZ"/>
    <property type="match status" value="1"/>
</dbReference>
<keyword evidence="6 8" id="KW-1133">Transmembrane helix</keyword>